<evidence type="ECO:0000313" key="5">
    <source>
        <dbReference type="Proteomes" id="UP001342418"/>
    </source>
</evidence>
<dbReference type="InterPro" id="IPR009288">
    <property type="entry name" value="AIG2-like_dom"/>
</dbReference>
<sequence length="88" mass="9863">MVQKVFVFGTLKTSFPLHEQGLSGAKFLGGHRTRKRYPLLVAGPWFAPMMLNEPGVGCQIIGELYEVDDKTTEKLDRLGLLPVFRTRG</sequence>
<reference evidence="4 5" key="1">
    <citation type="submission" date="2018-07" db="EMBL/GenBank/DDBJ databases">
        <title>Genome sequence of Nitratireductor thuwali#1536.</title>
        <authorList>
            <person name="Michoud G."/>
            <person name="Merlino G."/>
            <person name="Sefrji F.O."/>
            <person name="Daffonchio D."/>
        </authorList>
    </citation>
    <scope>NUCLEOTIDE SEQUENCE [LARGE SCALE GENOMIC DNA]</scope>
    <source>
        <strain evidence="4 5">Nit1536</strain>
        <plasmid evidence="4 5">p1536_1</plasmid>
    </source>
</reference>
<gene>
    <name evidence="4" type="ORF">NTH_04199</name>
</gene>
<dbReference type="Proteomes" id="UP001342418">
    <property type="component" value="Plasmid p1536_1"/>
</dbReference>
<dbReference type="Gene3D" id="3.10.490.10">
    <property type="entry name" value="Gamma-glutamyl cyclotransferase-like"/>
    <property type="match status" value="1"/>
</dbReference>
<dbReference type="PANTHER" id="PTHR12510">
    <property type="entry name" value="TROPONIN C-AKIN-1 PROTEIN"/>
    <property type="match status" value="1"/>
</dbReference>
<accession>A0ABY5MPE0</accession>
<protein>
    <recommendedName>
        <fullName evidence="2">Gamma-glutamylcyclotransferase family protein</fullName>
    </recommendedName>
</protein>
<evidence type="ECO:0000313" key="4">
    <source>
        <dbReference type="EMBL" id="UUP19687.1"/>
    </source>
</evidence>
<keyword evidence="4" id="KW-0614">Plasmid</keyword>
<dbReference type="Pfam" id="PF06094">
    <property type="entry name" value="GGACT"/>
    <property type="match status" value="1"/>
</dbReference>
<evidence type="ECO:0000256" key="1">
    <source>
        <dbReference type="ARBA" id="ARBA00008861"/>
    </source>
</evidence>
<dbReference type="InterPro" id="IPR013024">
    <property type="entry name" value="GGCT-like"/>
</dbReference>
<geneLocation type="plasmid" evidence="4 5">
    <name>p1536_1</name>
</geneLocation>
<dbReference type="CDD" id="cd06661">
    <property type="entry name" value="GGCT_like"/>
    <property type="match status" value="1"/>
</dbReference>
<feature type="domain" description="Gamma-glutamylcyclotransferase AIG2-like" evidence="3">
    <location>
        <begin position="5"/>
        <end position="78"/>
    </location>
</feature>
<evidence type="ECO:0000259" key="3">
    <source>
        <dbReference type="Pfam" id="PF06094"/>
    </source>
</evidence>
<dbReference type="EMBL" id="CP030942">
    <property type="protein sequence ID" value="UUP19687.1"/>
    <property type="molecule type" value="Genomic_DNA"/>
</dbReference>
<dbReference type="SUPFAM" id="SSF110857">
    <property type="entry name" value="Gamma-glutamyl cyclotransferase-like"/>
    <property type="match status" value="1"/>
</dbReference>
<dbReference type="InterPro" id="IPR039126">
    <property type="entry name" value="GGACT"/>
</dbReference>
<comment type="similarity">
    <text evidence="1 2">Belongs to the gamma-glutamylcyclotransferase family.</text>
</comment>
<name>A0ABY5MPE0_9HYPH</name>
<organism evidence="4 5">
    <name type="scientific">Nitratireductor thuwali</name>
    <dbReference type="NCBI Taxonomy" id="2267699"/>
    <lineage>
        <taxon>Bacteria</taxon>
        <taxon>Pseudomonadati</taxon>
        <taxon>Pseudomonadota</taxon>
        <taxon>Alphaproteobacteria</taxon>
        <taxon>Hyphomicrobiales</taxon>
        <taxon>Phyllobacteriaceae</taxon>
        <taxon>Nitratireductor</taxon>
    </lineage>
</organism>
<dbReference type="InterPro" id="IPR036568">
    <property type="entry name" value="GGCT-like_sf"/>
</dbReference>
<proteinExistence type="inferred from homology"/>
<evidence type="ECO:0000256" key="2">
    <source>
        <dbReference type="RuleBase" id="RU367036"/>
    </source>
</evidence>
<keyword evidence="5" id="KW-1185">Reference proteome</keyword>
<dbReference type="PANTHER" id="PTHR12510:SF4">
    <property type="entry name" value="GAMMA-GLUTAMYLAMINECYCLOTRANSFERASE"/>
    <property type="match status" value="1"/>
</dbReference>
<dbReference type="RefSeq" id="WP_338532142.1">
    <property type="nucleotide sequence ID" value="NZ_CP030942.1"/>
</dbReference>